<feature type="transmembrane region" description="Helical" evidence="6">
    <location>
        <begin position="12"/>
        <end position="30"/>
    </location>
</feature>
<keyword evidence="3 6" id="KW-0812">Transmembrane</keyword>
<evidence type="ECO:0000256" key="6">
    <source>
        <dbReference type="SAM" id="Phobius"/>
    </source>
</evidence>
<feature type="transmembrane region" description="Helical" evidence="6">
    <location>
        <begin position="139"/>
        <end position="160"/>
    </location>
</feature>
<feature type="transmembrane region" description="Helical" evidence="6">
    <location>
        <begin position="50"/>
        <end position="71"/>
    </location>
</feature>
<comment type="caution">
    <text evidence="8">The sequence shown here is derived from an EMBL/GenBank/DDBJ whole genome shotgun (WGS) entry which is preliminary data.</text>
</comment>
<evidence type="ECO:0000256" key="1">
    <source>
        <dbReference type="ARBA" id="ARBA00004651"/>
    </source>
</evidence>
<dbReference type="GO" id="GO:0005886">
    <property type="term" value="C:plasma membrane"/>
    <property type="evidence" value="ECO:0007669"/>
    <property type="project" value="UniProtKB-SubCell"/>
</dbReference>
<dbReference type="EMBL" id="LAZR01000612">
    <property type="protein sequence ID" value="KKN62806.1"/>
    <property type="molecule type" value="Genomic_DNA"/>
</dbReference>
<feature type="transmembrane region" description="Helical" evidence="6">
    <location>
        <begin position="172"/>
        <end position="190"/>
    </location>
</feature>
<evidence type="ECO:0000256" key="5">
    <source>
        <dbReference type="ARBA" id="ARBA00023136"/>
    </source>
</evidence>
<gene>
    <name evidence="8" type="ORF">LCGC14_0508130</name>
</gene>
<feature type="domain" description="VTT" evidence="7">
    <location>
        <begin position="30"/>
        <end position="160"/>
    </location>
</feature>
<dbReference type="InterPro" id="IPR051311">
    <property type="entry name" value="DedA_domain"/>
</dbReference>
<keyword evidence="4 6" id="KW-1133">Transmembrane helix</keyword>
<dbReference type="PANTHER" id="PTHR42709:SF6">
    <property type="entry name" value="UNDECAPRENYL PHOSPHATE TRANSPORTER A"/>
    <property type="match status" value="1"/>
</dbReference>
<evidence type="ECO:0000313" key="8">
    <source>
        <dbReference type="EMBL" id="KKN62806.1"/>
    </source>
</evidence>
<keyword evidence="5 6" id="KW-0472">Membrane</keyword>
<sequence>MDVFVKTLMDSLGAFGIALLMFLENVFPPIPSELVMPLAGYQAAIGQMSMVTVILAGTIGSLLGIIPWYYAGKLIGKRRLKRLAARHGRWLTLSPEDVDSADAWFRRHGYSAVLFGRLIPTVRTLISVPAGIAKMSLPIFLLLSAIGSAVWTSLLAGAGYLLGQNYEAVEAYVGPVSNVVLGLIVIVYIYRVVTFEAKGESDASEPSEAER</sequence>
<comment type="subcellular location">
    <subcellularLocation>
        <location evidence="1">Cell membrane</location>
        <topology evidence="1">Multi-pass membrane protein</topology>
    </subcellularLocation>
</comment>
<accession>A0A0F9UNQ4</accession>
<reference evidence="8" key="1">
    <citation type="journal article" date="2015" name="Nature">
        <title>Complex archaea that bridge the gap between prokaryotes and eukaryotes.</title>
        <authorList>
            <person name="Spang A."/>
            <person name="Saw J.H."/>
            <person name="Jorgensen S.L."/>
            <person name="Zaremba-Niedzwiedzka K."/>
            <person name="Martijn J."/>
            <person name="Lind A.E."/>
            <person name="van Eijk R."/>
            <person name="Schleper C."/>
            <person name="Guy L."/>
            <person name="Ettema T.J."/>
        </authorList>
    </citation>
    <scope>NUCLEOTIDE SEQUENCE</scope>
</reference>
<evidence type="ECO:0000256" key="2">
    <source>
        <dbReference type="ARBA" id="ARBA00022475"/>
    </source>
</evidence>
<dbReference type="PANTHER" id="PTHR42709">
    <property type="entry name" value="ALKALINE PHOSPHATASE LIKE PROTEIN"/>
    <property type="match status" value="1"/>
</dbReference>
<dbReference type="Pfam" id="PF09335">
    <property type="entry name" value="VTT_dom"/>
    <property type="match status" value="1"/>
</dbReference>
<protein>
    <recommendedName>
        <fullName evidence="7">VTT domain-containing protein</fullName>
    </recommendedName>
</protein>
<evidence type="ECO:0000256" key="4">
    <source>
        <dbReference type="ARBA" id="ARBA00022989"/>
    </source>
</evidence>
<dbReference type="InterPro" id="IPR032816">
    <property type="entry name" value="VTT_dom"/>
</dbReference>
<evidence type="ECO:0000256" key="3">
    <source>
        <dbReference type="ARBA" id="ARBA00022692"/>
    </source>
</evidence>
<keyword evidence="2" id="KW-1003">Cell membrane</keyword>
<proteinExistence type="predicted"/>
<organism evidence="8">
    <name type="scientific">marine sediment metagenome</name>
    <dbReference type="NCBI Taxonomy" id="412755"/>
    <lineage>
        <taxon>unclassified sequences</taxon>
        <taxon>metagenomes</taxon>
        <taxon>ecological metagenomes</taxon>
    </lineage>
</organism>
<name>A0A0F9UNQ4_9ZZZZ</name>
<evidence type="ECO:0000259" key="7">
    <source>
        <dbReference type="Pfam" id="PF09335"/>
    </source>
</evidence>
<dbReference type="AlphaFoldDB" id="A0A0F9UNQ4"/>